<feature type="chain" id="PRO_5038933595" evidence="2">
    <location>
        <begin position="26"/>
        <end position="164"/>
    </location>
</feature>
<dbReference type="GO" id="GO:0042597">
    <property type="term" value="C:periplasmic space"/>
    <property type="evidence" value="ECO:0007669"/>
    <property type="project" value="InterPro"/>
</dbReference>
<feature type="compositionally biased region" description="Basic and acidic residues" evidence="1">
    <location>
        <begin position="134"/>
        <end position="151"/>
    </location>
</feature>
<dbReference type="Proteomes" id="UP000886689">
    <property type="component" value="Unassembled WGS sequence"/>
</dbReference>
<gene>
    <name evidence="3" type="ORF">IPL58_09625</name>
</gene>
<dbReference type="Pfam" id="PF07813">
    <property type="entry name" value="LTXXQ"/>
    <property type="match status" value="1"/>
</dbReference>
<dbReference type="AlphaFoldDB" id="A0A9D7K4R1"/>
<evidence type="ECO:0000313" key="3">
    <source>
        <dbReference type="EMBL" id="MBK8524346.1"/>
    </source>
</evidence>
<accession>A0A9D7K4R1</accession>
<proteinExistence type="predicted"/>
<feature type="compositionally biased region" description="Gly residues" evidence="1">
    <location>
        <begin position="152"/>
        <end position="164"/>
    </location>
</feature>
<evidence type="ECO:0000256" key="2">
    <source>
        <dbReference type="SAM" id="SignalP"/>
    </source>
</evidence>
<dbReference type="Gene3D" id="1.20.120.1490">
    <property type="match status" value="1"/>
</dbReference>
<feature type="signal peptide" evidence="2">
    <location>
        <begin position="1"/>
        <end position="25"/>
    </location>
</feature>
<organism evidence="3 4">
    <name type="scientific">Candidatus Proximibacter danicus</name>
    <dbReference type="NCBI Taxonomy" id="2954365"/>
    <lineage>
        <taxon>Bacteria</taxon>
        <taxon>Pseudomonadati</taxon>
        <taxon>Pseudomonadota</taxon>
        <taxon>Betaproteobacteria</taxon>
        <taxon>Candidatus Proximibacter</taxon>
    </lineage>
</organism>
<keyword evidence="2" id="KW-0732">Signal</keyword>
<name>A0A9D7K4R1_9PROT</name>
<reference evidence="3" key="1">
    <citation type="submission" date="2020-10" db="EMBL/GenBank/DDBJ databases">
        <title>Connecting structure to function with the recovery of over 1000 high-quality activated sludge metagenome-assembled genomes encoding full-length rRNA genes using long-read sequencing.</title>
        <authorList>
            <person name="Singleton C.M."/>
            <person name="Petriglieri F."/>
            <person name="Kristensen J.M."/>
            <person name="Kirkegaard R.H."/>
            <person name="Michaelsen T.Y."/>
            <person name="Andersen M.H."/>
            <person name="Karst S.M."/>
            <person name="Dueholm M.S."/>
            <person name="Nielsen P.H."/>
            <person name="Albertsen M."/>
        </authorList>
    </citation>
    <scope>NUCLEOTIDE SEQUENCE</scope>
    <source>
        <strain evidence="3">Hirt_18-Q3-R61-65_BATAC.395</strain>
    </source>
</reference>
<sequence>MKRNTRTILAALAIFGLTAGGTVHAFRGDGDCRSQMKGQSAEKYAGSRLEKLHTDLKLTADQEAGWKTWSAPMQQRAASMKERRPDFEAMAKLPAPERMEKMLERMKEHQKEMEVGIASTRSFYATLTPEQRQVFDRFKPFGEHARGKGGEGGRGGKGGEPGRG</sequence>
<evidence type="ECO:0000256" key="1">
    <source>
        <dbReference type="SAM" id="MobiDB-lite"/>
    </source>
</evidence>
<protein>
    <submittedName>
        <fullName evidence="3">Spy/CpxP family protein refolding chaperone</fullName>
    </submittedName>
</protein>
<dbReference type="InterPro" id="IPR012899">
    <property type="entry name" value="LTXXQ"/>
</dbReference>
<dbReference type="EMBL" id="JADJUC010000008">
    <property type="protein sequence ID" value="MBK8524346.1"/>
    <property type="molecule type" value="Genomic_DNA"/>
</dbReference>
<evidence type="ECO:0000313" key="4">
    <source>
        <dbReference type="Proteomes" id="UP000886689"/>
    </source>
</evidence>
<feature type="region of interest" description="Disordered" evidence="1">
    <location>
        <begin position="134"/>
        <end position="164"/>
    </location>
</feature>
<comment type="caution">
    <text evidence="3">The sequence shown here is derived from an EMBL/GenBank/DDBJ whole genome shotgun (WGS) entry which is preliminary data.</text>
</comment>